<keyword evidence="4" id="KW-1185">Reference proteome</keyword>
<dbReference type="Proteomes" id="UP001222325">
    <property type="component" value="Unassembled WGS sequence"/>
</dbReference>
<feature type="compositionally biased region" description="Basic and acidic residues" evidence="2">
    <location>
        <begin position="92"/>
        <end position="114"/>
    </location>
</feature>
<organism evidence="3 4">
    <name type="scientific">Mycena belliarum</name>
    <dbReference type="NCBI Taxonomy" id="1033014"/>
    <lineage>
        <taxon>Eukaryota</taxon>
        <taxon>Fungi</taxon>
        <taxon>Dikarya</taxon>
        <taxon>Basidiomycota</taxon>
        <taxon>Agaricomycotina</taxon>
        <taxon>Agaricomycetes</taxon>
        <taxon>Agaricomycetidae</taxon>
        <taxon>Agaricales</taxon>
        <taxon>Marasmiineae</taxon>
        <taxon>Mycenaceae</taxon>
        <taxon>Mycena</taxon>
    </lineage>
</organism>
<evidence type="ECO:0000256" key="2">
    <source>
        <dbReference type="SAM" id="MobiDB-lite"/>
    </source>
</evidence>
<dbReference type="AlphaFoldDB" id="A0AAD6XQ82"/>
<name>A0AAD6XQ82_9AGAR</name>
<evidence type="ECO:0000313" key="4">
    <source>
        <dbReference type="Proteomes" id="UP001222325"/>
    </source>
</evidence>
<feature type="compositionally biased region" description="Basic and acidic residues" evidence="2">
    <location>
        <begin position="60"/>
        <end position="81"/>
    </location>
</feature>
<comment type="caution">
    <text evidence="3">The sequence shown here is derived from an EMBL/GenBank/DDBJ whole genome shotgun (WGS) entry which is preliminary data.</text>
</comment>
<proteinExistence type="predicted"/>
<keyword evidence="1" id="KW-0175">Coiled coil</keyword>
<feature type="compositionally biased region" description="Basic and acidic residues" evidence="2">
    <location>
        <begin position="1"/>
        <end position="31"/>
    </location>
</feature>
<sequence>MMLGGKYDDSASRRRMSSDRDRPPTSSHDRTGGFFPAPLGKHTRFDNEEGHPTTGRKRERTCSRERRDPGRSSLYEREVSRRQGSYRGSAEPSKRAKYEHPSDTADPEFHDLTSSHKLQTSFLSADGPHSSRSTPVVAPSLEPSKRFGVKLERRTSGIFDLGREAFSASVTAIKHLVSGSGSPEPPAPVTSLAQQLQDALEAAAQAHEELKFAHQQLSDNRKQCKELRQQVAALQADERHSPLDAAVQRQKADVQETRELVDRLVAEAEIYRRRSVHNDRANASLLEQNQELAENVKKYEGRIQGLISDKGKLNAQLKKLRSSPGSHFQAASASTISLDPFDNKVDQVSEAAVKNGAESLNDSIDTFVCNLLDAVDEPVTPHPKSSYDTTALNHGDNKLLTALVEHRGVQDKRGFLLDAFLHNELVHLLDSLFFSGEVVSRTVDKGTLTALFTDMSKREPWTVVQRWRALAAASGGNLLFKSKLWKTTISARAQSIITVFAWVYHQPAETFEPLVTKIQTQLEDLCREANQLALSACRDVLSVRMSVVVAPEAKGTFLPFNPNRVVSVWPDMGAVMGDEVIALYKFGLKRQTEDGQNTLLVKPQVTTVALLREMAKV</sequence>
<evidence type="ECO:0000313" key="3">
    <source>
        <dbReference type="EMBL" id="KAJ7086446.1"/>
    </source>
</evidence>
<gene>
    <name evidence="3" type="ORF">B0H15DRAFT_909561</name>
</gene>
<feature type="region of interest" description="Disordered" evidence="2">
    <location>
        <begin position="1"/>
        <end position="116"/>
    </location>
</feature>
<evidence type="ECO:0000256" key="1">
    <source>
        <dbReference type="SAM" id="Coils"/>
    </source>
</evidence>
<protein>
    <submittedName>
        <fullName evidence="3">Uncharacterized protein</fullName>
    </submittedName>
</protein>
<dbReference type="EMBL" id="JARJCN010000031">
    <property type="protein sequence ID" value="KAJ7086446.1"/>
    <property type="molecule type" value="Genomic_DNA"/>
</dbReference>
<accession>A0AAD6XQ82</accession>
<reference evidence="3" key="1">
    <citation type="submission" date="2023-03" db="EMBL/GenBank/DDBJ databases">
        <title>Massive genome expansion in bonnet fungi (Mycena s.s.) driven by repeated elements and novel gene families across ecological guilds.</title>
        <authorList>
            <consortium name="Lawrence Berkeley National Laboratory"/>
            <person name="Harder C.B."/>
            <person name="Miyauchi S."/>
            <person name="Viragh M."/>
            <person name="Kuo A."/>
            <person name="Thoen E."/>
            <person name="Andreopoulos B."/>
            <person name="Lu D."/>
            <person name="Skrede I."/>
            <person name="Drula E."/>
            <person name="Henrissat B."/>
            <person name="Morin E."/>
            <person name="Kohler A."/>
            <person name="Barry K."/>
            <person name="LaButti K."/>
            <person name="Morin E."/>
            <person name="Salamov A."/>
            <person name="Lipzen A."/>
            <person name="Mereny Z."/>
            <person name="Hegedus B."/>
            <person name="Baldrian P."/>
            <person name="Stursova M."/>
            <person name="Weitz H."/>
            <person name="Taylor A."/>
            <person name="Grigoriev I.V."/>
            <person name="Nagy L.G."/>
            <person name="Martin F."/>
            <person name="Kauserud H."/>
        </authorList>
    </citation>
    <scope>NUCLEOTIDE SEQUENCE</scope>
    <source>
        <strain evidence="3">CBHHK173m</strain>
    </source>
</reference>
<feature type="coiled-coil region" evidence="1">
    <location>
        <begin position="189"/>
        <end position="309"/>
    </location>
</feature>